<protein>
    <submittedName>
        <fullName evidence="2">Uncharacterized protein</fullName>
    </submittedName>
</protein>
<comment type="caution">
    <text evidence="2">The sequence shown here is derived from an EMBL/GenBank/DDBJ whole genome shotgun (WGS) entry which is preliminary data.</text>
</comment>
<dbReference type="Proteomes" id="UP000324222">
    <property type="component" value="Unassembled WGS sequence"/>
</dbReference>
<dbReference type="AlphaFoldDB" id="A0A5B7FLG7"/>
<evidence type="ECO:0000256" key="1">
    <source>
        <dbReference type="SAM" id="MobiDB-lite"/>
    </source>
</evidence>
<sequence length="74" mass="8196">MSVGLDEEVRQLLDLKGQVAQRDLHQLKTHATQDNQTHASTSLGNDRLGKKQSHRSLTASCITLLDSLRNGKKC</sequence>
<keyword evidence="3" id="KW-1185">Reference proteome</keyword>
<gene>
    <name evidence="2" type="ORF">E2C01_041074</name>
</gene>
<dbReference type="OrthoDB" id="6348293at2759"/>
<accession>A0A5B7FLG7</accession>
<evidence type="ECO:0000313" key="3">
    <source>
        <dbReference type="Proteomes" id="UP000324222"/>
    </source>
</evidence>
<dbReference type="EMBL" id="VSRR010007680">
    <property type="protein sequence ID" value="MPC47332.1"/>
    <property type="molecule type" value="Genomic_DNA"/>
</dbReference>
<evidence type="ECO:0000313" key="2">
    <source>
        <dbReference type="EMBL" id="MPC47332.1"/>
    </source>
</evidence>
<proteinExistence type="predicted"/>
<feature type="region of interest" description="Disordered" evidence="1">
    <location>
        <begin position="26"/>
        <end position="56"/>
    </location>
</feature>
<feature type="compositionally biased region" description="Polar residues" evidence="1">
    <location>
        <begin position="29"/>
        <end position="44"/>
    </location>
</feature>
<reference evidence="2 3" key="1">
    <citation type="submission" date="2019-05" db="EMBL/GenBank/DDBJ databases">
        <title>Another draft genome of Portunus trituberculatus and its Hox gene families provides insights of decapod evolution.</title>
        <authorList>
            <person name="Jeong J.-H."/>
            <person name="Song I."/>
            <person name="Kim S."/>
            <person name="Choi T."/>
            <person name="Kim D."/>
            <person name="Ryu S."/>
            <person name="Kim W."/>
        </authorList>
    </citation>
    <scope>NUCLEOTIDE SEQUENCE [LARGE SCALE GENOMIC DNA]</scope>
    <source>
        <tissue evidence="2">Muscle</tissue>
    </source>
</reference>
<name>A0A5B7FLG7_PORTR</name>
<organism evidence="2 3">
    <name type="scientific">Portunus trituberculatus</name>
    <name type="common">Swimming crab</name>
    <name type="synonym">Neptunus trituberculatus</name>
    <dbReference type="NCBI Taxonomy" id="210409"/>
    <lineage>
        <taxon>Eukaryota</taxon>
        <taxon>Metazoa</taxon>
        <taxon>Ecdysozoa</taxon>
        <taxon>Arthropoda</taxon>
        <taxon>Crustacea</taxon>
        <taxon>Multicrustacea</taxon>
        <taxon>Malacostraca</taxon>
        <taxon>Eumalacostraca</taxon>
        <taxon>Eucarida</taxon>
        <taxon>Decapoda</taxon>
        <taxon>Pleocyemata</taxon>
        <taxon>Brachyura</taxon>
        <taxon>Eubrachyura</taxon>
        <taxon>Portunoidea</taxon>
        <taxon>Portunidae</taxon>
        <taxon>Portuninae</taxon>
        <taxon>Portunus</taxon>
    </lineage>
</organism>